<organism evidence="2 3">
    <name type="scientific">Staurois parvus</name>
    <dbReference type="NCBI Taxonomy" id="386267"/>
    <lineage>
        <taxon>Eukaryota</taxon>
        <taxon>Metazoa</taxon>
        <taxon>Chordata</taxon>
        <taxon>Craniata</taxon>
        <taxon>Vertebrata</taxon>
        <taxon>Euteleostomi</taxon>
        <taxon>Amphibia</taxon>
        <taxon>Batrachia</taxon>
        <taxon>Anura</taxon>
        <taxon>Neobatrachia</taxon>
        <taxon>Ranoidea</taxon>
        <taxon>Ranidae</taxon>
        <taxon>Staurois</taxon>
    </lineage>
</organism>
<keyword evidence="3" id="KW-1185">Reference proteome</keyword>
<dbReference type="EMBL" id="CATNWA010017407">
    <property type="protein sequence ID" value="CAI9600263.1"/>
    <property type="molecule type" value="Genomic_DNA"/>
</dbReference>
<accession>A0ABN9FUU9</accession>
<comment type="caution">
    <text evidence="2">The sequence shown here is derived from an EMBL/GenBank/DDBJ whole genome shotgun (WGS) entry which is preliminary data.</text>
</comment>
<reference evidence="2" key="1">
    <citation type="submission" date="2023-05" db="EMBL/GenBank/DDBJ databases">
        <authorList>
            <person name="Stuckert A."/>
        </authorList>
    </citation>
    <scope>NUCLEOTIDE SEQUENCE</scope>
</reference>
<sequence length="65" mass="7263">MTVFKTLKLCRRIRPPYVPSLAGTGTQKPDVGIGRRRWPGMLQGTHHGSEGQGKRCRESLSNATW</sequence>
<feature type="region of interest" description="Disordered" evidence="1">
    <location>
        <begin position="18"/>
        <end position="65"/>
    </location>
</feature>
<protein>
    <submittedName>
        <fullName evidence="2">Uncharacterized protein</fullName>
    </submittedName>
</protein>
<gene>
    <name evidence="2" type="ORF">SPARVUS_LOCUS12720966</name>
</gene>
<evidence type="ECO:0000313" key="2">
    <source>
        <dbReference type="EMBL" id="CAI9600263.1"/>
    </source>
</evidence>
<evidence type="ECO:0000313" key="3">
    <source>
        <dbReference type="Proteomes" id="UP001162483"/>
    </source>
</evidence>
<evidence type="ECO:0000256" key="1">
    <source>
        <dbReference type="SAM" id="MobiDB-lite"/>
    </source>
</evidence>
<feature type="compositionally biased region" description="Basic and acidic residues" evidence="1">
    <location>
        <begin position="47"/>
        <end position="58"/>
    </location>
</feature>
<proteinExistence type="predicted"/>
<name>A0ABN9FUU9_9NEOB</name>
<dbReference type="Proteomes" id="UP001162483">
    <property type="component" value="Unassembled WGS sequence"/>
</dbReference>